<dbReference type="RefSeq" id="WP_042032510.1">
    <property type="nucleotide sequence ID" value="NZ_CAWMFX010000046.1"/>
</dbReference>
<accession>A0A7T4AB91</accession>
<protein>
    <submittedName>
        <fullName evidence="3">Uncharacterized protein</fullName>
    </submittedName>
</protein>
<keyword evidence="4" id="KW-1185">Reference proteome</keyword>
<organism evidence="3 4">
    <name type="scientific">Aeromonas jandaei</name>
    <dbReference type="NCBI Taxonomy" id="650"/>
    <lineage>
        <taxon>Bacteria</taxon>
        <taxon>Pseudomonadati</taxon>
        <taxon>Pseudomonadota</taxon>
        <taxon>Gammaproteobacteria</taxon>
        <taxon>Aeromonadales</taxon>
        <taxon>Aeromonadaceae</taxon>
        <taxon>Aeromonas</taxon>
    </lineage>
</organism>
<reference evidence="3 4" key="1">
    <citation type="submission" date="2020-12" db="EMBL/GenBank/DDBJ databases">
        <title>FDA dAtabase for Regulatory Grade micrObial Sequences (FDA-ARGOS): Supporting development and validation of Infectious Disease Dx tests.</title>
        <authorList>
            <person name="Sproer C."/>
            <person name="Gronow S."/>
            <person name="Severitt S."/>
            <person name="Schroder I."/>
            <person name="Tallon L."/>
            <person name="Sadzewicz L."/>
            <person name="Zhao X."/>
            <person name="Boylan J."/>
            <person name="Ott S."/>
            <person name="Bowen H."/>
            <person name="Vavikolanu K."/>
            <person name="Mehta A."/>
            <person name="Aluvathingal J."/>
            <person name="Nadendla S."/>
            <person name="Lowell S."/>
            <person name="Myers T."/>
            <person name="Yan Y."/>
            <person name="Sichtig H."/>
        </authorList>
    </citation>
    <scope>NUCLEOTIDE SEQUENCE [LARGE SCALE GENOMIC DNA]</scope>
    <source>
        <strain evidence="3 4">FDAARGOS_986</strain>
    </source>
</reference>
<dbReference type="EMBL" id="CP066092">
    <property type="protein sequence ID" value="QQB20641.1"/>
    <property type="molecule type" value="Genomic_DNA"/>
</dbReference>
<keyword evidence="1" id="KW-0175">Coiled coil</keyword>
<dbReference type="Proteomes" id="UP000595481">
    <property type="component" value="Chromosome"/>
</dbReference>
<proteinExistence type="predicted"/>
<feature type="region of interest" description="Disordered" evidence="2">
    <location>
        <begin position="66"/>
        <end position="90"/>
    </location>
</feature>
<dbReference type="GeneID" id="69550343"/>
<evidence type="ECO:0000313" key="4">
    <source>
        <dbReference type="Proteomes" id="UP000595481"/>
    </source>
</evidence>
<gene>
    <name evidence="3" type="ORF">I6H43_03625</name>
</gene>
<evidence type="ECO:0000256" key="2">
    <source>
        <dbReference type="SAM" id="MobiDB-lite"/>
    </source>
</evidence>
<name>A0A7T4AB91_AERJA</name>
<sequence>MIINNRVGQPYPVNSKSVQPVLDTPVGTVAGSDAQASRERVTLSGAATPLTYSRQGVMSTAAFTAQGGLSTTESSSSGSAAGPQSGLTRIARDSLVAQRLGVDKEKLDKIAQAKEEISNNPELSIKEKQRMLADLDKEREALLQEAAERRKERGDEEQQVNVQA</sequence>
<evidence type="ECO:0000256" key="1">
    <source>
        <dbReference type="SAM" id="Coils"/>
    </source>
</evidence>
<feature type="coiled-coil region" evidence="1">
    <location>
        <begin position="125"/>
        <end position="159"/>
    </location>
</feature>
<feature type="compositionally biased region" description="Low complexity" evidence="2">
    <location>
        <begin position="66"/>
        <end position="87"/>
    </location>
</feature>
<evidence type="ECO:0000313" key="3">
    <source>
        <dbReference type="EMBL" id="QQB20641.1"/>
    </source>
</evidence>